<name>A0ABQ3YR19_9ACTN</name>
<sequence>MSHAVSTLSTSEADRVLIERAVGLLAGRSRCRLSEAHGHLLRMAADQHRGMAEVAAGVIRVLDVASAVAESPAAVPQMVAAALTAPVPARPAPVRRFTPWVSLVQRVLDRTPGMCGYLTAERDSAGRIVDLIWQAASPGAATPDGRRGRQLIGERASGQFPAGWDVYQDVLESGCPAAVGPFRYGGGHYTVRAHRLGHGLLLSWSKLDEIDQFANLGWGEWDLVTGDVFWSENMYRIYDRDPRLGPLTAAETDALIEPGDATMIRAALDAYDHASQVDVTVRVATGGRAKQLRTVADAVRDAAGRPLRVYAIVQDVTDRENDTRRLAEVEQQLADEHDLAGRLQRIILPIPEQPIELPGLKVALRYLPAGQESFVGGDWYQATRLRDGSVLLAVGDVAGHGTPAATTMAQLRHALRALAVTTGDPGILLGHLNRLTCELERENPELSATAVVCRFDPTAGEITWAQAGHPPPLLSRGGRTVPLERPPGPILGVVDDAVYPTQRLPFRIGDLLLLYTDGLVEHRHRGPDDGLAHVIRTVDDAVHASPQQPLAQLLARLQQANPDDDTCILAARPVTGETRDLRHHLRASGSRRQTLPR</sequence>
<dbReference type="PROSITE" id="PS51746">
    <property type="entry name" value="PPM_2"/>
    <property type="match status" value="1"/>
</dbReference>
<dbReference type="SUPFAM" id="SSF81606">
    <property type="entry name" value="PP2C-like"/>
    <property type="match status" value="1"/>
</dbReference>
<proteinExistence type="predicted"/>
<evidence type="ECO:0000313" key="5">
    <source>
        <dbReference type="EMBL" id="GIE00030.1"/>
    </source>
</evidence>
<evidence type="ECO:0000313" key="6">
    <source>
        <dbReference type="Proteomes" id="UP000637628"/>
    </source>
</evidence>
<evidence type="ECO:0000256" key="1">
    <source>
        <dbReference type="ARBA" id="ARBA00022801"/>
    </source>
</evidence>
<feature type="domain" description="ANTAR" evidence="3">
    <location>
        <begin position="1"/>
        <end position="59"/>
    </location>
</feature>
<evidence type="ECO:0000259" key="3">
    <source>
        <dbReference type="PROSITE" id="PS50921"/>
    </source>
</evidence>
<feature type="domain" description="PAC" evidence="2">
    <location>
        <begin position="275"/>
        <end position="328"/>
    </location>
</feature>
<protein>
    <submittedName>
        <fullName evidence="5">Uncharacterized protein</fullName>
    </submittedName>
</protein>
<dbReference type="EMBL" id="BOML01000013">
    <property type="protein sequence ID" value="GIE00030.1"/>
    <property type="molecule type" value="Genomic_DNA"/>
</dbReference>
<dbReference type="SMART" id="SM00331">
    <property type="entry name" value="PP2C_SIG"/>
    <property type="match status" value="1"/>
</dbReference>
<dbReference type="InterPro" id="IPR001932">
    <property type="entry name" value="PPM-type_phosphatase-like_dom"/>
</dbReference>
<dbReference type="InterPro" id="IPR036388">
    <property type="entry name" value="WH-like_DNA-bd_sf"/>
</dbReference>
<keyword evidence="6" id="KW-1185">Reference proteome</keyword>
<dbReference type="PANTHER" id="PTHR43156:SF2">
    <property type="entry name" value="STAGE II SPORULATION PROTEIN E"/>
    <property type="match status" value="1"/>
</dbReference>
<dbReference type="Gene3D" id="1.10.10.10">
    <property type="entry name" value="Winged helix-like DNA-binding domain superfamily/Winged helix DNA-binding domain"/>
    <property type="match status" value="1"/>
</dbReference>
<keyword evidence="1" id="KW-0378">Hydrolase</keyword>
<dbReference type="InterPro" id="IPR000700">
    <property type="entry name" value="PAS-assoc_C"/>
</dbReference>
<gene>
    <name evidence="5" type="ORF">Adu01nite_13800</name>
</gene>
<evidence type="ECO:0000259" key="2">
    <source>
        <dbReference type="PROSITE" id="PS50113"/>
    </source>
</evidence>
<accession>A0ABQ3YR19</accession>
<dbReference type="InterPro" id="IPR005561">
    <property type="entry name" value="ANTAR"/>
</dbReference>
<feature type="domain" description="PPM-type phosphatase" evidence="4">
    <location>
        <begin position="361"/>
        <end position="572"/>
    </location>
</feature>
<dbReference type="Pfam" id="PF03861">
    <property type="entry name" value="ANTAR"/>
    <property type="match status" value="1"/>
</dbReference>
<dbReference type="InterPro" id="IPR052016">
    <property type="entry name" value="Bact_Sigma-Reg"/>
</dbReference>
<dbReference type="PROSITE" id="PS50113">
    <property type="entry name" value="PAC"/>
    <property type="match status" value="1"/>
</dbReference>
<dbReference type="Proteomes" id="UP000637628">
    <property type="component" value="Unassembled WGS sequence"/>
</dbReference>
<dbReference type="PANTHER" id="PTHR43156">
    <property type="entry name" value="STAGE II SPORULATION PROTEIN E-RELATED"/>
    <property type="match status" value="1"/>
</dbReference>
<dbReference type="PROSITE" id="PS50921">
    <property type="entry name" value="ANTAR"/>
    <property type="match status" value="1"/>
</dbReference>
<reference evidence="5 6" key="1">
    <citation type="submission" date="2021-01" db="EMBL/GenBank/DDBJ databases">
        <title>Whole genome shotgun sequence of Actinoplanes durhamensis NBRC 14914.</title>
        <authorList>
            <person name="Komaki H."/>
            <person name="Tamura T."/>
        </authorList>
    </citation>
    <scope>NUCLEOTIDE SEQUENCE [LARGE SCALE GENOMIC DNA]</scope>
    <source>
        <strain evidence="5 6">NBRC 14914</strain>
    </source>
</reference>
<comment type="caution">
    <text evidence="5">The sequence shown here is derived from an EMBL/GenBank/DDBJ whole genome shotgun (WGS) entry which is preliminary data.</text>
</comment>
<dbReference type="RefSeq" id="WP_203725685.1">
    <property type="nucleotide sequence ID" value="NZ_BAAATX010000015.1"/>
</dbReference>
<organism evidence="5 6">
    <name type="scientific">Paractinoplanes durhamensis</name>
    <dbReference type="NCBI Taxonomy" id="113563"/>
    <lineage>
        <taxon>Bacteria</taxon>
        <taxon>Bacillati</taxon>
        <taxon>Actinomycetota</taxon>
        <taxon>Actinomycetes</taxon>
        <taxon>Micromonosporales</taxon>
        <taxon>Micromonosporaceae</taxon>
        <taxon>Paractinoplanes</taxon>
    </lineage>
</organism>
<dbReference type="SMART" id="SM01012">
    <property type="entry name" value="ANTAR"/>
    <property type="match status" value="1"/>
</dbReference>
<dbReference type="Gene3D" id="3.30.450.20">
    <property type="entry name" value="PAS domain"/>
    <property type="match status" value="1"/>
</dbReference>
<evidence type="ECO:0000259" key="4">
    <source>
        <dbReference type="PROSITE" id="PS51746"/>
    </source>
</evidence>
<dbReference type="Pfam" id="PF07228">
    <property type="entry name" value="SpoIIE"/>
    <property type="match status" value="1"/>
</dbReference>
<dbReference type="InterPro" id="IPR036457">
    <property type="entry name" value="PPM-type-like_dom_sf"/>
</dbReference>
<dbReference type="Gene3D" id="3.60.40.10">
    <property type="entry name" value="PPM-type phosphatase domain"/>
    <property type="match status" value="1"/>
</dbReference>